<sequence length="125" mass="14259">MKVLLSIKPEFAEKILDGTKRFEFRKGIFKNQEISIVVIYATMPLGKVVGQFQIETILSGEPESLWKETKKYAGISKQFFDSYYSGRDKAYAIKIGEVERYQEPLPISDLGGNIKPPQSYLYLPA</sequence>
<dbReference type="SMART" id="SM01022">
    <property type="entry name" value="ASCH"/>
    <property type="match status" value="1"/>
</dbReference>
<evidence type="ECO:0000313" key="3">
    <source>
        <dbReference type="Proteomes" id="UP000254938"/>
    </source>
</evidence>
<reference evidence="2 3" key="1">
    <citation type="submission" date="2018-06" db="EMBL/GenBank/DDBJ databases">
        <authorList>
            <consortium name="Pathogen Informatics"/>
            <person name="Doyle S."/>
        </authorList>
    </citation>
    <scope>NUCLEOTIDE SEQUENCE [LARGE SCALE GENOMIC DNA]</scope>
    <source>
        <strain evidence="2 3">NCTC9140</strain>
    </source>
</reference>
<organism evidence="2 3">
    <name type="scientific">Klebsiella pneumoniae</name>
    <dbReference type="NCBI Taxonomy" id="573"/>
    <lineage>
        <taxon>Bacteria</taxon>
        <taxon>Pseudomonadati</taxon>
        <taxon>Pseudomonadota</taxon>
        <taxon>Gammaproteobacteria</taxon>
        <taxon>Enterobacterales</taxon>
        <taxon>Enterobacteriaceae</taxon>
        <taxon>Klebsiella/Raoultella group</taxon>
        <taxon>Klebsiella</taxon>
        <taxon>Klebsiella pneumoniae complex</taxon>
    </lineage>
</organism>
<dbReference type="Gene3D" id="2.30.130.30">
    <property type="entry name" value="Hypothetical protein"/>
    <property type="match status" value="1"/>
</dbReference>
<dbReference type="SUPFAM" id="SSF88697">
    <property type="entry name" value="PUA domain-like"/>
    <property type="match status" value="1"/>
</dbReference>
<evidence type="ECO:0000313" key="2">
    <source>
        <dbReference type="EMBL" id="STS82017.1"/>
    </source>
</evidence>
<evidence type="ECO:0000259" key="1">
    <source>
        <dbReference type="SMART" id="SM01022"/>
    </source>
</evidence>
<dbReference type="AlphaFoldDB" id="A0A332HTK6"/>
<dbReference type="Proteomes" id="UP000254938">
    <property type="component" value="Unassembled WGS sequence"/>
</dbReference>
<name>A0A332HTK6_KLEPN</name>
<dbReference type="Pfam" id="PF04266">
    <property type="entry name" value="ASCH"/>
    <property type="match status" value="1"/>
</dbReference>
<dbReference type="GO" id="GO:0005840">
    <property type="term" value="C:ribosome"/>
    <property type="evidence" value="ECO:0007669"/>
    <property type="project" value="UniProtKB-KW"/>
</dbReference>
<keyword evidence="2" id="KW-0687">Ribonucleoprotein</keyword>
<accession>A0A332HTK6</accession>
<proteinExistence type="predicted"/>
<feature type="domain" description="ASCH" evidence="1">
    <location>
        <begin position="5"/>
        <end position="99"/>
    </location>
</feature>
<dbReference type="InterPro" id="IPR007374">
    <property type="entry name" value="ASCH_domain"/>
</dbReference>
<dbReference type="RefSeq" id="WP_023286273.1">
    <property type="nucleotide sequence ID" value="NZ_BIHX01000010.1"/>
</dbReference>
<keyword evidence="2" id="KW-0689">Ribosomal protein</keyword>
<dbReference type="InterPro" id="IPR015947">
    <property type="entry name" value="PUA-like_sf"/>
</dbReference>
<protein>
    <submittedName>
        <fullName evidence="2">50S ribosomal protein L22/uncharacterized domain fusion protein</fullName>
    </submittedName>
</protein>
<dbReference type="EMBL" id="UGKQ01000007">
    <property type="protein sequence ID" value="STS82017.1"/>
    <property type="molecule type" value="Genomic_DNA"/>
</dbReference>
<gene>
    <name evidence="2" type="ORF">NCTC9140_03763</name>
</gene>